<feature type="transmembrane region" description="Helical" evidence="5">
    <location>
        <begin position="95"/>
        <end position="115"/>
    </location>
</feature>
<evidence type="ECO:0000256" key="6">
    <source>
        <dbReference type="SAM" id="MobiDB-lite"/>
    </source>
</evidence>
<dbReference type="PANTHER" id="PTHR12483">
    <property type="entry name" value="SOLUTE CARRIER FAMILY 31 COPPER TRANSPORTERS"/>
    <property type="match status" value="1"/>
</dbReference>
<keyword evidence="3 5" id="KW-1133">Transmembrane helix</keyword>
<feature type="transmembrane region" description="Helical" evidence="5">
    <location>
        <begin position="147"/>
        <end position="168"/>
    </location>
</feature>
<dbReference type="GO" id="GO:0005375">
    <property type="term" value="F:copper ion transmembrane transporter activity"/>
    <property type="evidence" value="ECO:0007669"/>
    <property type="project" value="UniProtKB-UniRule"/>
</dbReference>
<dbReference type="GO" id="GO:0005886">
    <property type="term" value="C:plasma membrane"/>
    <property type="evidence" value="ECO:0007669"/>
    <property type="project" value="TreeGrafter"/>
</dbReference>
<feature type="signal peptide" evidence="7">
    <location>
        <begin position="1"/>
        <end position="21"/>
    </location>
</feature>
<dbReference type="InterPro" id="IPR007274">
    <property type="entry name" value="Cop_transporter"/>
</dbReference>
<evidence type="ECO:0000256" key="2">
    <source>
        <dbReference type="ARBA" id="ARBA00022692"/>
    </source>
</evidence>
<dbReference type="AlphaFoldDB" id="A0A8J8P1Q3"/>
<comment type="similarity">
    <text evidence="5">Belongs to the copper transporter (Ctr) (TC 1.A.56) family. SLC31A subfamily.</text>
</comment>
<evidence type="ECO:0000256" key="5">
    <source>
        <dbReference type="RuleBase" id="RU367022"/>
    </source>
</evidence>
<accession>A0A8J8P1Q3</accession>
<keyword evidence="7" id="KW-0732">Signal</keyword>
<keyword evidence="9" id="KW-1185">Reference proteome</keyword>
<keyword evidence="2 5" id="KW-0812">Transmembrane</keyword>
<evidence type="ECO:0000313" key="8">
    <source>
        <dbReference type="EMBL" id="TNV86332.1"/>
    </source>
</evidence>
<keyword evidence="5" id="KW-0186">Copper</keyword>
<reference evidence="8" key="1">
    <citation type="submission" date="2019-06" db="EMBL/GenBank/DDBJ databases">
        <authorList>
            <person name="Zheng W."/>
        </authorList>
    </citation>
    <scope>NUCLEOTIDE SEQUENCE</scope>
    <source>
        <strain evidence="8">QDHG01</strain>
    </source>
</reference>
<proteinExistence type="inferred from homology"/>
<keyword evidence="5" id="KW-0187">Copper transport</keyword>
<feature type="compositionally biased region" description="Polar residues" evidence="6">
    <location>
        <begin position="39"/>
        <end position="50"/>
    </location>
</feature>
<organism evidence="8 9">
    <name type="scientific">Halteria grandinella</name>
    <dbReference type="NCBI Taxonomy" id="5974"/>
    <lineage>
        <taxon>Eukaryota</taxon>
        <taxon>Sar</taxon>
        <taxon>Alveolata</taxon>
        <taxon>Ciliophora</taxon>
        <taxon>Intramacronucleata</taxon>
        <taxon>Spirotrichea</taxon>
        <taxon>Stichotrichia</taxon>
        <taxon>Sporadotrichida</taxon>
        <taxon>Halteriidae</taxon>
        <taxon>Halteria</taxon>
    </lineage>
</organism>
<comment type="caution">
    <text evidence="8">The sequence shown here is derived from an EMBL/GenBank/DDBJ whole genome shotgun (WGS) entry which is preliminary data.</text>
</comment>
<keyword evidence="5" id="KW-0813">Transport</keyword>
<keyword evidence="5" id="KW-0406">Ion transport</keyword>
<keyword evidence="4 5" id="KW-0472">Membrane</keyword>
<dbReference type="OrthoDB" id="73901at2759"/>
<gene>
    <name evidence="8" type="ORF">FGO68_gene17417</name>
</gene>
<evidence type="ECO:0000256" key="4">
    <source>
        <dbReference type="ARBA" id="ARBA00023136"/>
    </source>
</evidence>
<feature type="transmembrane region" description="Helical" evidence="5">
    <location>
        <begin position="174"/>
        <end position="192"/>
    </location>
</feature>
<sequence length="214" mass="24205">MIPLGRLTLALAVTLFISASAQDVSFDDFHLIKLQTSQSKDSSNTTNNTVVRDDDLNAPTPDEGMDMMYSQLYFYMGTRVKYIFKNLETQNAGTYSLALVVTFLMSLAIEGLNFLRYHLQASAYSQLNELIEKKDASIYTLSCKIRFMISITYFLSIFLSYMLMLAVMTFNGGIFLVTVLGLTIGYMIFGFIRKRKYTKIYNPEGDKCCAEVDG</sequence>
<evidence type="ECO:0000256" key="3">
    <source>
        <dbReference type="ARBA" id="ARBA00022989"/>
    </source>
</evidence>
<feature type="chain" id="PRO_5035230056" description="Copper transport protein" evidence="7">
    <location>
        <begin position="22"/>
        <end position="214"/>
    </location>
</feature>
<evidence type="ECO:0000256" key="1">
    <source>
        <dbReference type="ARBA" id="ARBA00004141"/>
    </source>
</evidence>
<dbReference type="Proteomes" id="UP000785679">
    <property type="component" value="Unassembled WGS sequence"/>
</dbReference>
<dbReference type="EMBL" id="RRYP01001158">
    <property type="protein sequence ID" value="TNV86332.1"/>
    <property type="molecule type" value="Genomic_DNA"/>
</dbReference>
<feature type="region of interest" description="Disordered" evidence="6">
    <location>
        <begin position="39"/>
        <end position="59"/>
    </location>
</feature>
<dbReference type="PANTHER" id="PTHR12483:SF27">
    <property type="entry name" value="COPPER TRANSPORT PROTEIN CTR1"/>
    <property type="match status" value="1"/>
</dbReference>
<comment type="subcellular location">
    <subcellularLocation>
        <location evidence="1 5">Membrane</location>
        <topology evidence="1 5">Multi-pass membrane protein</topology>
    </subcellularLocation>
</comment>
<name>A0A8J8P1Q3_HALGN</name>
<dbReference type="Pfam" id="PF04145">
    <property type="entry name" value="Ctr"/>
    <property type="match status" value="1"/>
</dbReference>
<evidence type="ECO:0000256" key="7">
    <source>
        <dbReference type="SAM" id="SignalP"/>
    </source>
</evidence>
<protein>
    <recommendedName>
        <fullName evidence="5">Copper transport protein</fullName>
    </recommendedName>
</protein>
<evidence type="ECO:0000313" key="9">
    <source>
        <dbReference type="Proteomes" id="UP000785679"/>
    </source>
</evidence>